<protein>
    <recommendedName>
        <fullName evidence="1">F-box domain-containing protein</fullName>
    </recommendedName>
</protein>
<dbReference type="Proteomes" id="UP000681722">
    <property type="component" value="Unassembled WGS sequence"/>
</dbReference>
<dbReference type="Gene3D" id="3.80.10.10">
    <property type="entry name" value="Ribonuclease Inhibitor"/>
    <property type="match status" value="1"/>
</dbReference>
<proteinExistence type="predicted"/>
<accession>A0A813VSY4</accession>
<dbReference type="AlphaFoldDB" id="A0A813VSY4"/>
<evidence type="ECO:0000313" key="3">
    <source>
        <dbReference type="EMBL" id="CAF3628343.1"/>
    </source>
</evidence>
<evidence type="ECO:0000259" key="1">
    <source>
        <dbReference type="PROSITE" id="PS50181"/>
    </source>
</evidence>
<dbReference type="Proteomes" id="UP000663829">
    <property type="component" value="Unassembled WGS sequence"/>
</dbReference>
<feature type="domain" description="F-box" evidence="1">
    <location>
        <begin position="1"/>
        <end position="55"/>
    </location>
</feature>
<gene>
    <name evidence="2" type="ORF">GPM918_LOCUS5564</name>
    <name evidence="3" type="ORF">SRO942_LOCUS5564</name>
</gene>
<dbReference type="InterPro" id="IPR001810">
    <property type="entry name" value="F-box_dom"/>
</dbReference>
<dbReference type="OrthoDB" id="10038661at2759"/>
<sequence>MSLEQLPDELLLIICSYLNQYEILLAFTGLNNRFDQTIREFMQKIDINDILFNEFVTYYKVIFPSIGTHVLSLTISNVRMVEILLLNAQINFVKLFSNLKYLSFNYCDNDKSDENFYMLTHEADLSKLTRLKRLKYLTELYIYFESINDIHKPIFINNIFHRKSKQLEKIVLQSSDSLFEFDIQVPICSHIRDLTIPLKSIDDLLMLCDSIPYVERLDVRIEWTLRVNIFHLQGLNLPNLTELHLRFLSSKKTKSLESEMFHFQEFYCLIKTLKSLQTLLIDIEQQYNEQYIDGTQWKQLLTYFAKLDKFVLSIKICWPFDFKFIVESFRLGFISDDKWNFLEFNDIIRKHAHLTLRSKLNH</sequence>
<comment type="caution">
    <text evidence="2">The sequence shown here is derived from an EMBL/GenBank/DDBJ whole genome shotgun (WGS) entry which is preliminary data.</text>
</comment>
<keyword evidence="4" id="KW-1185">Reference proteome</keyword>
<reference evidence="2" key="1">
    <citation type="submission" date="2021-02" db="EMBL/GenBank/DDBJ databases">
        <authorList>
            <person name="Nowell W R."/>
        </authorList>
    </citation>
    <scope>NUCLEOTIDE SEQUENCE</scope>
</reference>
<dbReference type="EMBL" id="CAJOBC010000810">
    <property type="protein sequence ID" value="CAF3628343.1"/>
    <property type="molecule type" value="Genomic_DNA"/>
</dbReference>
<dbReference type="EMBL" id="CAJNOQ010000810">
    <property type="protein sequence ID" value="CAF0840984.1"/>
    <property type="molecule type" value="Genomic_DNA"/>
</dbReference>
<evidence type="ECO:0000313" key="4">
    <source>
        <dbReference type="Proteomes" id="UP000663829"/>
    </source>
</evidence>
<evidence type="ECO:0000313" key="2">
    <source>
        <dbReference type="EMBL" id="CAF0840984.1"/>
    </source>
</evidence>
<dbReference type="PROSITE" id="PS50181">
    <property type="entry name" value="FBOX"/>
    <property type="match status" value="1"/>
</dbReference>
<organism evidence="2 4">
    <name type="scientific">Didymodactylos carnosus</name>
    <dbReference type="NCBI Taxonomy" id="1234261"/>
    <lineage>
        <taxon>Eukaryota</taxon>
        <taxon>Metazoa</taxon>
        <taxon>Spiralia</taxon>
        <taxon>Gnathifera</taxon>
        <taxon>Rotifera</taxon>
        <taxon>Eurotatoria</taxon>
        <taxon>Bdelloidea</taxon>
        <taxon>Philodinida</taxon>
        <taxon>Philodinidae</taxon>
        <taxon>Didymodactylos</taxon>
    </lineage>
</organism>
<name>A0A813VSY4_9BILA</name>
<dbReference type="InterPro" id="IPR032675">
    <property type="entry name" value="LRR_dom_sf"/>
</dbReference>